<keyword evidence="11" id="KW-1185">Reference proteome</keyword>
<organism evidence="10 11">
    <name type="scientific">Lentibacillus halophilus</name>
    <dbReference type="NCBI Taxonomy" id="295065"/>
    <lineage>
        <taxon>Bacteria</taxon>
        <taxon>Bacillati</taxon>
        <taxon>Bacillota</taxon>
        <taxon>Bacilli</taxon>
        <taxon>Bacillales</taxon>
        <taxon>Bacillaceae</taxon>
        <taxon>Lentibacillus</taxon>
    </lineage>
</organism>
<evidence type="ECO:0000256" key="9">
    <source>
        <dbReference type="SAM" id="Phobius"/>
    </source>
</evidence>
<dbReference type="Pfam" id="PF00939">
    <property type="entry name" value="Na_sulph_symp"/>
    <property type="match status" value="1"/>
</dbReference>
<evidence type="ECO:0000256" key="2">
    <source>
        <dbReference type="ARBA" id="ARBA00006772"/>
    </source>
</evidence>
<evidence type="ECO:0000313" key="10">
    <source>
        <dbReference type="EMBL" id="GAA0438676.1"/>
    </source>
</evidence>
<dbReference type="Proteomes" id="UP001501459">
    <property type="component" value="Unassembled WGS sequence"/>
</dbReference>
<keyword evidence="6 9" id="KW-1133">Transmembrane helix</keyword>
<keyword evidence="7 9" id="KW-0472">Membrane</keyword>
<dbReference type="PANTHER" id="PTHR10283">
    <property type="entry name" value="SOLUTE CARRIER FAMILY 13 MEMBER"/>
    <property type="match status" value="1"/>
</dbReference>
<name>A0ABP3J320_9BACI</name>
<evidence type="ECO:0000256" key="5">
    <source>
        <dbReference type="ARBA" id="ARBA00022847"/>
    </source>
</evidence>
<evidence type="ECO:0000256" key="1">
    <source>
        <dbReference type="ARBA" id="ARBA00004141"/>
    </source>
</evidence>
<evidence type="ECO:0000256" key="4">
    <source>
        <dbReference type="ARBA" id="ARBA00022692"/>
    </source>
</evidence>
<comment type="caution">
    <text evidence="10">The sequence shown here is derived from an EMBL/GenBank/DDBJ whole genome shotgun (WGS) entry which is preliminary data.</text>
</comment>
<feature type="transmembrane region" description="Helical" evidence="9">
    <location>
        <begin position="203"/>
        <end position="225"/>
    </location>
</feature>
<reference evidence="11" key="1">
    <citation type="journal article" date="2019" name="Int. J. Syst. Evol. Microbiol.">
        <title>The Global Catalogue of Microorganisms (GCM) 10K type strain sequencing project: providing services to taxonomists for standard genome sequencing and annotation.</title>
        <authorList>
            <consortium name="The Broad Institute Genomics Platform"/>
            <consortium name="The Broad Institute Genome Sequencing Center for Infectious Disease"/>
            <person name="Wu L."/>
            <person name="Ma J."/>
        </authorList>
    </citation>
    <scope>NUCLEOTIDE SEQUENCE [LARGE SCALE GENOMIC DNA]</scope>
    <source>
        <strain evidence="11">JCM 12149</strain>
    </source>
</reference>
<feature type="transmembrane region" description="Helical" evidence="9">
    <location>
        <begin position="431"/>
        <end position="454"/>
    </location>
</feature>
<feature type="transmembrane region" description="Helical" evidence="9">
    <location>
        <begin position="113"/>
        <end position="131"/>
    </location>
</feature>
<keyword evidence="5" id="KW-0813">Transport</keyword>
<sequence>MSKQITLLTIVCAIYAVFFTSLWDWNVQVQAFAVLLIIQILWIGRVFPLAVSSLMLIVLLSIHFLDYDAVLDEFGSSLVWLLFATFILSHAFIQTGLANRISLGILDLAKGSVRLLLAVSFVMMFVLTVFIPSNIGKGSLISSTLDDLLSHLQRIQETSNIGKSLFIGTAYVSSIAAAFVPTGASSTIYAFGMLSDVSADMTYVTWLLLFVFPVGLFVGGLWLLFMKVFPAEHVDRAVIADLIQTKKQEMGSWSTQEMKMAGIIGFTLALWLSQSLHGFSIPQVGLFGAVLTVLPYIGVMSWDEAKKGINWDMMIFFASTLMLAHLLLNTGVLDTVSGFMVARGNDWPAYVIVIGLIGVIAILRVVFVNVLGFMTIMLPLAITAGEQIDGLSPLIIGMGVYLACVPGFLLVTQSPVHLITYSYGHYTDRDLLRVGSVSMLMWLVVIFLSVFGYWQWVV</sequence>
<feature type="transmembrane region" description="Helical" evidence="9">
    <location>
        <begin position="74"/>
        <end position="93"/>
    </location>
</feature>
<feature type="transmembrane region" description="Helical" evidence="9">
    <location>
        <begin position="309"/>
        <end position="328"/>
    </location>
</feature>
<evidence type="ECO:0000256" key="6">
    <source>
        <dbReference type="ARBA" id="ARBA00022989"/>
    </source>
</evidence>
<feature type="transmembrane region" description="Helical" evidence="9">
    <location>
        <begin position="390"/>
        <end position="411"/>
    </location>
</feature>
<evidence type="ECO:0000256" key="3">
    <source>
        <dbReference type="ARBA" id="ARBA00020150"/>
    </source>
</evidence>
<dbReference type="EMBL" id="BAAADM010000038">
    <property type="protein sequence ID" value="GAA0438676.1"/>
    <property type="molecule type" value="Genomic_DNA"/>
</dbReference>
<comment type="subcellular location">
    <subcellularLocation>
        <location evidence="1">Membrane</location>
        <topology evidence="1">Multi-pass membrane protein</topology>
    </subcellularLocation>
</comment>
<dbReference type="InterPro" id="IPR001898">
    <property type="entry name" value="SLC13A/DASS"/>
</dbReference>
<proteinExistence type="inferred from homology"/>
<keyword evidence="5" id="KW-0769">Symport</keyword>
<feature type="transmembrane region" description="Helical" evidence="9">
    <location>
        <begin position="29"/>
        <end position="62"/>
    </location>
</feature>
<evidence type="ECO:0000256" key="8">
    <source>
        <dbReference type="ARBA" id="ARBA00031174"/>
    </source>
</evidence>
<protein>
    <recommendedName>
        <fullName evidence="3">Sodium-dependent dicarboxylate transporter SdcS</fullName>
    </recommendedName>
    <alternativeName>
        <fullName evidence="8">Na(+)/dicarboxylate symporter</fullName>
    </alternativeName>
</protein>
<gene>
    <name evidence="10" type="ORF">GCM10008983_14450</name>
</gene>
<keyword evidence="4 9" id="KW-0812">Transmembrane</keyword>
<dbReference type="PANTHER" id="PTHR10283:SF82">
    <property type="entry name" value="SOLUTE CARRIER FAMILY 13 MEMBER 2"/>
    <property type="match status" value="1"/>
</dbReference>
<feature type="transmembrane region" description="Helical" evidence="9">
    <location>
        <begin position="5"/>
        <end position="23"/>
    </location>
</feature>
<accession>A0ABP3J320</accession>
<comment type="similarity">
    <text evidence="2">Belongs to the SLC13A/DASS transporter (TC 2.A.47) family. NADC subfamily.</text>
</comment>
<feature type="transmembrane region" description="Helical" evidence="9">
    <location>
        <begin position="348"/>
        <end position="378"/>
    </location>
</feature>
<dbReference type="RefSeq" id="WP_343752099.1">
    <property type="nucleotide sequence ID" value="NZ_BAAADM010000038.1"/>
</dbReference>
<feature type="transmembrane region" description="Helical" evidence="9">
    <location>
        <begin position="164"/>
        <end position="191"/>
    </location>
</feature>
<evidence type="ECO:0000313" key="11">
    <source>
        <dbReference type="Proteomes" id="UP001501459"/>
    </source>
</evidence>
<feature type="transmembrane region" description="Helical" evidence="9">
    <location>
        <begin position="285"/>
        <end position="302"/>
    </location>
</feature>
<evidence type="ECO:0000256" key="7">
    <source>
        <dbReference type="ARBA" id="ARBA00023136"/>
    </source>
</evidence>